<proteinExistence type="predicted"/>
<reference evidence="1 2" key="1">
    <citation type="journal article" date="2013" name="PLoS Genet.">
        <title>The genome and development-dependent transcriptomes of Pyronema confluens: a window into fungal evolution.</title>
        <authorList>
            <person name="Traeger S."/>
            <person name="Altegoer F."/>
            <person name="Freitag M."/>
            <person name="Gabaldon T."/>
            <person name="Kempken F."/>
            <person name="Kumar A."/>
            <person name="Marcet-Houben M."/>
            <person name="Poggeler S."/>
            <person name="Stajich J.E."/>
            <person name="Nowrousian M."/>
        </authorList>
    </citation>
    <scope>NUCLEOTIDE SEQUENCE [LARGE SCALE GENOMIC DNA]</scope>
    <source>
        <strain evidence="2">CBS 100304</strain>
        <tissue evidence="1">Vegetative mycelium</tissue>
    </source>
</reference>
<dbReference type="EMBL" id="HF936562">
    <property type="protein sequence ID" value="CCX16987.1"/>
    <property type="molecule type" value="Genomic_DNA"/>
</dbReference>
<protein>
    <submittedName>
        <fullName evidence="1">Uncharacterized protein</fullName>
    </submittedName>
</protein>
<organism evidence="1 2">
    <name type="scientific">Pyronema omphalodes (strain CBS 100304)</name>
    <name type="common">Pyronema confluens</name>
    <dbReference type="NCBI Taxonomy" id="1076935"/>
    <lineage>
        <taxon>Eukaryota</taxon>
        <taxon>Fungi</taxon>
        <taxon>Dikarya</taxon>
        <taxon>Ascomycota</taxon>
        <taxon>Pezizomycotina</taxon>
        <taxon>Pezizomycetes</taxon>
        <taxon>Pezizales</taxon>
        <taxon>Pyronemataceae</taxon>
        <taxon>Pyronema</taxon>
    </lineage>
</organism>
<name>U4LC03_PYROM</name>
<evidence type="ECO:0000313" key="2">
    <source>
        <dbReference type="Proteomes" id="UP000018144"/>
    </source>
</evidence>
<gene>
    <name evidence="1" type="ORF">PCON_03876</name>
</gene>
<dbReference type="AlphaFoldDB" id="U4LC03"/>
<keyword evidence="2" id="KW-1185">Reference proteome</keyword>
<dbReference type="Proteomes" id="UP000018144">
    <property type="component" value="Unassembled WGS sequence"/>
</dbReference>
<sequence>MQQPPVVNPALKSRAAVATLQNTVRKTTMFFPMIIPQD</sequence>
<evidence type="ECO:0000313" key="1">
    <source>
        <dbReference type="EMBL" id="CCX16987.1"/>
    </source>
</evidence>
<accession>U4LC03</accession>